<dbReference type="Pfam" id="PF18317">
    <property type="entry name" value="SDH_C"/>
    <property type="match status" value="1"/>
</dbReference>
<feature type="binding site" evidence="8">
    <location>
        <position position="234"/>
    </location>
    <ligand>
        <name>NADP(+)</name>
        <dbReference type="ChEBI" id="CHEBI:58349"/>
    </ligand>
</feature>
<feature type="active site" description="Proton acceptor" evidence="8">
    <location>
        <position position="66"/>
    </location>
</feature>
<feature type="binding site" evidence="8">
    <location>
        <begin position="15"/>
        <end position="17"/>
    </location>
    <ligand>
        <name>shikimate</name>
        <dbReference type="ChEBI" id="CHEBI:36208"/>
    </ligand>
</feature>
<comment type="pathway">
    <text evidence="1 8">Metabolic intermediate biosynthesis; chorismate biosynthesis; chorismate from D-erythrose 4-phosphate and phosphoenolpyruvate: step 4/7.</text>
</comment>
<evidence type="ECO:0000256" key="1">
    <source>
        <dbReference type="ARBA" id="ARBA00004871"/>
    </source>
</evidence>
<feature type="binding site" evidence="8">
    <location>
        <position position="241"/>
    </location>
    <ligand>
        <name>shikimate</name>
        <dbReference type="ChEBI" id="CHEBI:36208"/>
    </ligand>
</feature>
<keyword evidence="3 8" id="KW-0028">Amino-acid biosynthesis</keyword>
<dbReference type="InterPro" id="IPR041121">
    <property type="entry name" value="SDH_C"/>
</dbReference>
<evidence type="ECO:0000259" key="9">
    <source>
        <dbReference type="Pfam" id="PF01488"/>
    </source>
</evidence>
<dbReference type="HAMAP" id="MF_00222">
    <property type="entry name" value="Shikimate_DH_AroE"/>
    <property type="match status" value="1"/>
</dbReference>
<sequence>MTYQLALFGDPVKHSLSPQIHQGFAQQFGFDIDYQLIQVSAAELRSRINDFFNSGGHGANITIPHKQAALAVTDQLTERAQQAAVVNTLFIKDGQLWGDNTDGAGLVNDFKQKQIQTHNQRILILGAGGAVKGILPALLATKPEHIRIYNRTIEKARQLAARSGNCDVLIKDDTTHAFDVLINGTSLGHHGQSPPLHPEWIKPHTIVYDLSYGEAAQPFLKKAMQLGVTKTFAGLGMLHHQAALAFERWFNRVPKITLPNNN</sequence>
<dbReference type="NCBIfam" id="NF001310">
    <property type="entry name" value="PRK00258.1-2"/>
    <property type="match status" value="1"/>
</dbReference>
<feature type="binding site" evidence="8">
    <location>
        <begin position="126"/>
        <end position="130"/>
    </location>
    <ligand>
        <name>NADP(+)</name>
        <dbReference type="ChEBI" id="CHEBI:58349"/>
    </ligand>
</feature>
<dbReference type="Pfam" id="PF08501">
    <property type="entry name" value="Shikimate_dh_N"/>
    <property type="match status" value="1"/>
</dbReference>
<comment type="similarity">
    <text evidence="8">Belongs to the shikimate dehydrogenase family.</text>
</comment>
<protein>
    <recommendedName>
        <fullName evidence="2 8">Shikimate dehydrogenase (NADP(+))</fullName>
        <shortName evidence="8">SDH</shortName>
        <ecNumber evidence="2 8">1.1.1.25</ecNumber>
    </recommendedName>
</protein>
<comment type="subunit">
    <text evidence="8">Homodimer.</text>
</comment>
<accession>A0A917FN91</accession>
<dbReference type="GO" id="GO:0004764">
    <property type="term" value="F:shikimate 3-dehydrogenase (NADP+) activity"/>
    <property type="evidence" value="ECO:0007669"/>
    <property type="project" value="UniProtKB-UniRule"/>
</dbReference>
<proteinExistence type="inferred from homology"/>
<dbReference type="Gene3D" id="3.40.50.720">
    <property type="entry name" value="NAD(P)-binding Rossmann-like Domain"/>
    <property type="match status" value="1"/>
</dbReference>
<dbReference type="GO" id="GO:0005829">
    <property type="term" value="C:cytosol"/>
    <property type="evidence" value="ECO:0007669"/>
    <property type="project" value="TreeGrafter"/>
</dbReference>
<dbReference type="SUPFAM" id="SSF51735">
    <property type="entry name" value="NAD(P)-binding Rossmann-fold domains"/>
    <property type="match status" value="1"/>
</dbReference>
<comment type="function">
    <text evidence="8">Involved in the biosynthesis of the chorismate, which leads to the biosynthesis of aromatic amino acids. Catalyzes the reversible NADPH linked reduction of 3-dehydroshikimate (DHSA) to yield shikimate (SA).</text>
</comment>
<dbReference type="CDD" id="cd01065">
    <property type="entry name" value="NAD_bind_Shikimate_DH"/>
    <property type="match status" value="1"/>
</dbReference>
<evidence type="ECO:0000256" key="5">
    <source>
        <dbReference type="ARBA" id="ARBA00023002"/>
    </source>
</evidence>
<dbReference type="GO" id="GO:0008652">
    <property type="term" value="P:amino acid biosynthetic process"/>
    <property type="evidence" value="ECO:0007669"/>
    <property type="project" value="UniProtKB-KW"/>
</dbReference>
<keyword evidence="13" id="KW-1185">Reference proteome</keyword>
<evidence type="ECO:0000313" key="13">
    <source>
        <dbReference type="Proteomes" id="UP000605253"/>
    </source>
</evidence>
<feature type="binding site" evidence="8">
    <location>
        <position position="62"/>
    </location>
    <ligand>
        <name>shikimate</name>
        <dbReference type="ChEBI" id="CHEBI:36208"/>
    </ligand>
</feature>
<dbReference type="FunFam" id="3.40.50.10860:FF:000006">
    <property type="entry name" value="Shikimate dehydrogenase (NADP(+))"/>
    <property type="match status" value="1"/>
</dbReference>
<dbReference type="PANTHER" id="PTHR21089:SF1">
    <property type="entry name" value="BIFUNCTIONAL 3-DEHYDROQUINATE DEHYDRATASE_SHIKIMATE DEHYDROGENASE, CHLOROPLASTIC"/>
    <property type="match status" value="1"/>
</dbReference>
<dbReference type="GO" id="GO:0050661">
    <property type="term" value="F:NADP binding"/>
    <property type="evidence" value="ECO:0007669"/>
    <property type="project" value="InterPro"/>
</dbReference>
<feature type="domain" description="SDH C-terminal" evidence="11">
    <location>
        <begin position="234"/>
        <end position="254"/>
    </location>
</feature>
<dbReference type="GO" id="GO:0009073">
    <property type="term" value="P:aromatic amino acid family biosynthetic process"/>
    <property type="evidence" value="ECO:0007669"/>
    <property type="project" value="UniProtKB-KW"/>
</dbReference>
<organism evidence="12 13">
    <name type="scientific">Marinicella pacifica</name>
    <dbReference type="NCBI Taxonomy" id="1171543"/>
    <lineage>
        <taxon>Bacteria</taxon>
        <taxon>Pseudomonadati</taxon>
        <taxon>Pseudomonadota</taxon>
        <taxon>Gammaproteobacteria</taxon>
        <taxon>Lysobacterales</taxon>
        <taxon>Marinicellaceae</taxon>
        <taxon>Marinicella</taxon>
    </lineage>
</organism>
<evidence type="ECO:0000256" key="4">
    <source>
        <dbReference type="ARBA" id="ARBA00022857"/>
    </source>
</evidence>
<dbReference type="GO" id="GO:0019632">
    <property type="term" value="P:shikimate metabolic process"/>
    <property type="evidence" value="ECO:0007669"/>
    <property type="project" value="InterPro"/>
</dbReference>
<comment type="caution">
    <text evidence="12">The sequence shown here is derived from an EMBL/GenBank/DDBJ whole genome shotgun (WGS) entry which is preliminary data.</text>
</comment>
<name>A0A917FN91_9GAMM</name>
<dbReference type="InterPro" id="IPR013708">
    <property type="entry name" value="Shikimate_DH-bd_N"/>
</dbReference>
<feature type="binding site" evidence="8">
    <location>
        <position position="78"/>
    </location>
    <ligand>
        <name>NADP(+)</name>
        <dbReference type="ChEBI" id="CHEBI:58349"/>
    </ligand>
</feature>
<dbReference type="Gene3D" id="3.40.50.10860">
    <property type="entry name" value="Leucine Dehydrogenase, chain A, domain 1"/>
    <property type="match status" value="1"/>
</dbReference>
<dbReference type="InterPro" id="IPR022893">
    <property type="entry name" value="Shikimate_DH_fam"/>
</dbReference>
<evidence type="ECO:0000256" key="6">
    <source>
        <dbReference type="ARBA" id="ARBA00023141"/>
    </source>
</evidence>
<feature type="binding site" evidence="8">
    <location>
        <position position="102"/>
    </location>
    <ligand>
        <name>shikimate</name>
        <dbReference type="ChEBI" id="CHEBI:36208"/>
    </ligand>
</feature>
<dbReference type="SUPFAM" id="SSF53223">
    <property type="entry name" value="Aminoacid dehydrogenase-like, N-terminal domain"/>
    <property type="match status" value="1"/>
</dbReference>
<comment type="catalytic activity">
    <reaction evidence="7 8">
        <text>shikimate + NADP(+) = 3-dehydroshikimate + NADPH + H(+)</text>
        <dbReference type="Rhea" id="RHEA:17737"/>
        <dbReference type="ChEBI" id="CHEBI:15378"/>
        <dbReference type="ChEBI" id="CHEBI:16630"/>
        <dbReference type="ChEBI" id="CHEBI:36208"/>
        <dbReference type="ChEBI" id="CHEBI:57783"/>
        <dbReference type="ChEBI" id="CHEBI:58349"/>
        <dbReference type="EC" id="1.1.1.25"/>
    </reaction>
</comment>
<dbReference type="InterPro" id="IPR011342">
    <property type="entry name" value="Shikimate_DH"/>
</dbReference>
<dbReference type="PANTHER" id="PTHR21089">
    <property type="entry name" value="SHIKIMATE DEHYDROGENASE"/>
    <property type="match status" value="1"/>
</dbReference>
<reference evidence="12" key="1">
    <citation type="journal article" date="2014" name="Int. J. Syst. Evol. Microbiol.">
        <title>Complete genome sequence of Corynebacterium casei LMG S-19264T (=DSM 44701T), isolated from a smear-ripened cheese.</title>
        <authorList>
            <consortium name="US DOE Joint Genome Institute (JGI-PGF)"/>
            <person name="Walter F."/>
            <person name="Albersmeier A."/>
            <person name="Kalinowski J."/>
            <person name="Ruckert C."/>
        </authorList>
    </citation>
    <scope>NUCLEOTIDE SEQUENCE</scope>
    <source>
        <strain evidence="12">CGMCC 1.12181</strain>
    </source>
</reference>
<evidence type="ECO:0000259" key="10">
    <source>
        <dbReference type="Pfam" id="PF08501"/>
    </source>
</evidence>
<feature type="binding site" evidence="8">
    <location>
        <begin position="150"/>
        <end position="155"/>
    </location>
    <ligand>
        <name>NADP(+)</name>
        <dbReference type="ChEBI" id="CHEBI:58349"/>
    </ligand>
</feature>
<reference evidence="12" key="2">
    <citation type="submission" date="2020-09" db="EMBL/GenBank/DDBJ databases">
        <authorList>
            <person name="Sun Q."/>
            <person name="Zhou Y."/>
        </authorList>
    </citation>
    <scope>NUCLEOTIDE SEQUENCE</scope>
    <source>
        <strain evidence="12">CGMCC 1.12181</strain>
    </source>
</reference>
<evidence type="ECO:0000256" key="2">
    <source>
        <dbReference type="ARBA" id="ARBA00012962"/>
    </source>
</evidence>
<keyword evidence="6 8" id="KW-0057">Aromatic amino acid biosynthesis</keyword>
<keyword evidence="5 8" id="KW-0560">Oxidoreductase</keyword>
<dbReference type="RefSeq" id="WP_188365165.1">
    <property type="nucleotide sequence ID" value="NZ_BAABJF010000002.1"/>
</dbReference>
<evidence type="ECO:0000256" key="7">
    <source>
        <dbReference type="ARBA" id="ARBA00049442"/>
    </source>
</evidence>
<dbReference type="NCBIfam" id="TIGR00507">
    <property type="entry name" value="aroE"/>
    <property type="match status" value="1"/>
</dbReference>
<dbReference type="InterPro" id="IPR036291">
    <property type="entry name" value="NAD(P)-bd_dom_sf"/>
</dbReference>
<evidence type="ECO:0000256" key="8">
    <source>
        <dbReference type="HAMAP-Rule" id="MF_00222"/>
    </source>
</evidence>
<dbReference type="Pfam" id="PF01488">
    <property type="entry name" value="Shikimate_DH"/>
    <property type="match status" value="1"/>
</dbReference>
<evidence type="ECO:0000313" key="12">
    <source>
        <dbReference type="EMBL" id="GGF95257.1"/>
    </source>
</evidence>
<dbReference type="AlphaFoldDB" id="A0A917FN91"/>
<evidence type="ECO:0000256" key="3">
    <source>
        <dbReference type="ARBA" id="ARBA00022605"/>
    </source>
</evidence>
<feature type="domain" description="Shikimate dehydrogenase substrate binding N-terminal" evidence="10">
    <location>
        <begin position="7"/>
        <end position="89"/>
    </location>
</feature>
<gene>
    <name evidence="8 12" type="primary">aroE</name>
    <name evidence="12" type="ORF">GCM10011365_15730</name>
</gene>
<dbReference type="InterPro" id="IPR046346">
    <property type="entry name" value="Aminoacid_DH-like_N_sf"/>
</dbReference>
<dbReference type="EC" id="1.1.1.25" evidence="2 8"/>
<dbReference type="EMBL" id="BMEO01000005">
    <property type="protein sequence ID" value="GGF95257.1"/>
    <property type="molecule type" value="Genomic_DNA"/>
</dbReference>
<dbReference type="GO" id="GO:0009423">
    <property type="term" value="P:chorismate biosynthetic process"/>
    <property type="evidence" value="ECO:0007669"/>
    <property type="project" value="UniProtKB-UniRule"/>
</dbReference>
<feature type="binding site" evidence="8">
    <location>
        <position position="87"/>
    </location>
    <ligand>
        <name>shikimate</name>
        <dbReference type="ChEBI" id="CHEBI:36208"/>
    </ligand>
</feature>
<dbReference type="InterPro" id="IPR006151">
    <property type="entry name" value="Shikm_DH/Glu-tRNA_Rdtase"/>
</dbReference>
<feature type="binding site" evidence="8">
    <location>
        <position position="210"/>
    </location>
    <ligand>
        <name>NADP(+)</name>
        <dbReference type="ChEBI" id="CHEBI:58349"/>
    </ligand>
</feature>
<feature type="domain" description="Quinate/shikimate 5-dehydrogenase/glutamyl-tRNA reductase" evidence="9">
    <location>
        <begin position="114"/>
        <end position="186"/>
    </location>
</feature>
<evidence type="ECO:0000259" key="11">
    <source>
        <dbReference type="Pfam" id="PF18317"/>
    </source>
</evidence>
<dbReference type="Proteomes" id="UP000605253">
    <property type="component" value="Unassembled WGS sequence"/>
</dbReference>
<keyword evidence="4 8" id="KW-0521">NADP</keyword>
<feature type="binding site" evidence="8">
    <location>
        <position position="212"/>
    </location>
    <ligand>
        <name>shikimate</name>
        <dbReference type="ChEBI" id="CHEBI:36208"/>
    </ligand>
</feature>